<reference evidence="2" key="1">
    <citation type="submission" date="2020-02" db="EMBL/GenBank/DDBJ databases">
        <authorList>
            <person name="Meier V. D."/>
        </authorList>
    </citation>
    <scope>NUCLEOTIDE SEQUENCE</scope>
    <source>
        <strain evidence="2">AVDCRST_MAG44</strain>
    </source>
</reference>
<sequence length="90" mass="10183">VGGRLDTVAKRLLGRCTDHRRRLLSRSLRTQRQAGTPRPAGGRSHRLRPGAADGRRPAPRDARPRRAGANDLRWYDRRADRRRPEGAGQL</sequence>
<feature type="compositionally biased region" description="Basic and acidic residues" evidence="1">
    <location>
        <begin position="53"/>
        <end position="64"/>
    </location>
</feature>
<name>A0A6J4T3K4_9SPHN</name>
<feature type="non-terminal residue" evidence="2">
    <location>
        <position position="90"/>
    </location>
</feature>
<protein>
    <submittedName>
        <fullName evidence="2">Uncharacterized protein</fullName>
    </submittedName>
</protein>
<proteinExistence type="predicted"/>
<gene>
    <name evidence="2" type="ORF">AVDCRST_MAG44-1502</name>
</gene>
<feature type="region of interest" description="Disordered" evidence="1">
    <location>
        <begin position="21"/>
        <end position="90"/>
    </location>
</feature>
<accession>A0A6J4T3K4</accession>
<evidence type="ECO:0000256" key="1">
    <source>
        <dbReference type="SAM" id="MobiDB-lite"/>
    </source>
</evidence>
<organism evidence="2">
    <name type="scientific">uncultured Sphingomonas sp</name>
    <dbReference type="NCBI Taxonomy" id="158754"/>
    <lineage>
        <taxon>Bacteria</taxon>
        <taxon>Pseudomonadati</taxon>
        <taxon>Pseudomonadota</taxon>
        <taxon>Alphaproteobacteria</taxon>
        <taxon>Sphingomonadales</taxon>
        <taxon>Sphingomonadaceae</taxon>
        <taxon>Sphingomonas</taxon>
        <taxon>environmental samples</taxon>
    </lineage>
</organism>
<feature type="compositionally biased region" description="Basic and acidic residues" evidence="1">
    <location>
        <begin position="73"/>
        <end position="90"/>
    </location>
</feature>
<feature type="non-terminal residue" evidence="2">
    <location>
        <position position="1"/>
    </location>
</feature>
<dbReference type="AlphaFoldDB" id="A0A6J4T3K4"/>
<evidence type="ECO:0000313" key="2">
    <source>
        <dbReference type="EMBL" id="CAA9512996.1"/>
    </source>
</evidence>
<dbReference type="EMBL" id="CADCVY010000100">
    <property type="protein sequence ID" value="CAA9512996.1"/>
    <property type="molecule type" value="Genomic_DNA"/>
</dbReference>